<keyword evidence="2" id="KW-1185">Reference proteome</keyword>
<dbReference type="SUPFAM" id="SSF52540">
    <property type="entry name" value="P-loop containing nucleoside triphosphate hydrolases"/>
    <property type="match status" value="1"/>
</dbReference>
<organism evidence="1 2">
    <name type="scientific">Thiovibrio frasassiensis</name>
    <dbReference type="NCBI Taxonomy" id="2984131"/>
    <lineage>
        <taxon>Bacteria</taxon>
        <taxon>Pseudomonadati</taxon>
        <taxon>Thermodesulfobacteriota</taxon>
        <taxon>Desulfobulbia</taxon>
        <taxon>Desulfobulbales</taxon>
        <taxon>Thiovibrionaceae</taxon>
        <taxon>Thiovibrio</taxon>
    </lineage>
</organism>
<accession>A0A9X4MFX4</accession>
<dbReference type="Proteomes" id="UP001154240">
    <property type="component" value="Unassembled WGS sequence"/>
</dbReference>
<protein>
    <submittedName>
        <fullName evidence="1">SIR2 family protein</fullName>
    </submittedName>
</protein>
<sequence length="808" mass="93403">MTKDLLRLRAHLSKSNNGTSILFTGAGFSFGSKNIKGEMPRDSINLSRQICKIAEIDEDDDLYYSSEYYLDNKPPNKLVDLLKSEYSIKEVSKFHELIARKSWRRVYTTNYDRVFEIASNNVGKVCESVSISSAPSQYSQNNQCVHLNGTIENLTKDALSEEFKLSDSSYVTPETLNNSKWKSTFSVDIEHASAIFFVGYSMYDLDIKRIIKNDIDVKSKTFFIVKPGEDKKEIFKLSKYGSVLDIGIDEFAKLVSEIIADDTSAQSDDLEFFSKFTITERIKEPTDNQIIELFFKGKLLQSEIFTSVTDESNYLIKRIDVDKNAQLVADGKNFLVIGEIACGKTIYIKQLSSIICSQGKDVFFLTNEEGDYKRDVTIINDISPSPIFIIDNAFRHEDVIKDLYAFFGGRATFVLAGRTDFIERTKIALANIDLNFFEEDFDHLCSDEISNLNRICNFIGYWGVKNSWSNNKKERYLSETCEGKFSSILLEFFKSEYVRNELDKFLSDLRNTKNKNRDVIFVIILLGMLPFSPRKSLVSDICGNEQIYSSEFSNNQIVKTLLTFKDGHVEISSGILSKYILNKYFSGREIVDKMIDIIAHFETIKKTSQVNDSVFKELLRFKNVNFMLPDDNRGSNLRTFFNNLKSTLSWLDRSPHFWLQYGMANMFINDFSMAKQYFENAYGTAENTPYYDTKYIDNQMARWHLEFGLTKTKPSDVFDHLQAAYKLLSSQDIDYYFCKQARFFEEYFKGFYQNFTNRNKANFQNMCEKIIARFSKSKGFIERHHGAYTDECEAMFVSILNEIKPPKK</sequence>
<gene>
    <name evidence="1" type="ORF">OLX77_06980</name>
</gene>
<evidence type="ECO:0000313" key="2">
    <source>
        <dbReference type="Proteomes" id="UP001154240"/>
    </source>
</evidence>
<reference evidence="1" key="1">
    <citation type="journal article" date="2022" name="bioRxiv">
        <title>Thiovibrio frasassiensisgen. nov., sp. nov., an autotrophic, elemental sulfur disproportionating bacterium isolated from sulfidic karst sediment, and proposal of Thiovibrionaceae fam. nov.</title>
        <authorList>
            <person name="Aronson H."/>
            <person name="Thomas C."/>
            <person name="Bhattacharyya M."/>
            <person name="Eckstein S."/>
            <person name="Jensen S."/>
            <person name="Barco R."/>
            <person name="Macalady J."/>
            <person name="Amend J."/>
        </authorList>
    </citation>
    <scope>NUCLEOTIDE SEQUENCE</scope>
    <source>
        <strain evidence="1">RS19-109</strain>
    </source>
</reference>
<dbReference type="RefSeq" id="WP_307632876.1">
    <property type="nucleotide sequence ID" value="NZ_JAPHEH010000001.1"/>
</dbReference>
<reference evidence="1" key="2">
    <citation type="submission" date="2022-10" db="EMBL/GenBank/DDBJ databases">
        <authorList>
            <person name="Aronson H.S."/>
        </authorList>
    </citation>
    <scope>NUCLEOTIDE SEQUENCE</scope>
    <source>
        <strain evidence="1">RS19-109</strain>
    </source>
</reference>
<name>A0A9X4MFX4_9BACT</name>
<dbReference type="EMBL" id="JAPHEH010000001">
    <property type="protein sequence ID" value="MDG4475902.1"/>
    <property type="molecule type" value="Genomic_DNA"/>
</dbReference>
<dbReference type="Pfam" id="PF13289">
    <property type="entry name" value="SIR2_2"/>
    <property type="match status" value="1"/>
</dbReference>
<evidence type="ECO:0000313" key="1">
    <source>
        <dbReference type="EMBL" id="MDG4475902.1"/>
    </source>
</evidence>
<dbReference type="InterPro" id="IPR027417">
    <property type="entry name" value="P-loop_NTPase"/>
</dbReference>
<dbReference type="AlphaFoldDB" id="A0A9X4MFX4"/>
<comment type="caution">
    <text evidence="1">The sequence shown here is derived from an EMBL/GenBank/DDBJ whole genome shotgun (WGS) entry which is preliminary data.</text>
</comment>
<proteinExistence type="predicted"/>